<keyword evidence="1" id="KW-0053">Apoptosis</keyword>
<dbReference type="AlphaFoldDB" id="A0A2P6PC28"/>
<keyword evidence="3" id="KW-1185">Reference proteome</keyword>
<accession>A0A2P6PC28</accession>
<evidence type="ECO:0000313" key="3">
    <source>
        <dbReference type="Proteomes" id="UP000238479"/>
    </source>
</evidence>
<name>A0A2P6PC28_ROSCH</name>
<sequence>MCKLFGGFPLFCKDNVSKIVDILVQLLQADEFVECDAVRKALMALLRQDVKASLKALFKHIGSVDEPSQDDVILEKFLSFIRDKVFPTKAELLKPQEDMERHITDLIKKSLEDVTGAEFRMFLDLLKGLSIFGDKAPKERRVELVGIIEGQADLDAQFDVSDADHIARLISCLFMALPFIVRGAPSSKFLNYLNKHILPVSDKFFLARFAEGPCRSGTIHHTTRFTSDSTFCGSAVKEKHASEKDGEEFNFTYVECLLYAFHHLAHKVPNATNSLCGYKMVTGQPSDMLGEDFTEQYICSCYCHFKEASAKIEVPRKHVAVSIPS</sequence>
<dbReference type="EMBL" id="PDCK01000045">
    <property type="protein sequence ID" value="PRQ19479.1"/>
    <property type="molecule type" value="Genomic_DNA"/>
</dbReference>
<dbReference type="GO" id="GO:0003729">
    <property type="term" value="F:mRNA binding"/>
    <property type="evidence" value="ECO:0007669"/>
    <property type="project" value="TreeGrafter"/>
</dbReference>
<proteinExistence type="predicted"/>
<dbReference type="Proteomes" id="UP000238479">
    <property type="component" value="Chromosome 7"/>
</dbReference>
<comment type="caution">
    <text evidence="2">The sequence shown here is derived from an EMBL/GenBank/DDBJ whole genome shotgun (WGS) entry which is preliminary data.</text>
</comment>
<reference evidence="2 3" key="1">
    <citation type="journal article" date="2018" name="Nat. Genet.">
        <title>The Rosa genome provides new insights in the design of modern roses.</title>
        <authorList>
            <person name="Bendahmane M."/>
        </authorList>
    </citation>
    <scope>NUCLEOTIDE SEQUENCE [LARGE SCALE GENOMIC DNA]</scope>
    <source>
        <strain evidence="3">cv. Old Blush</strain>
    </source>
</reference>
<dbReference type="GO" id="GO:0043067">
    <property type="term" value="P:regulation of programmed cell death"/>
    <property type="evidence" value="ECO:0007669"/>
    <property type="project" value="TreeGrafter"/>
</dbReference>
<evidence type="ECO:0000313" key="2">
    <source>
        <dbReference type="EMBL" id="PRQ19479.1"/>
    </source>
</evidence>
<gene>
    <name evidence="2" type="ORF">RchiOBHm_Chr7g0217661</name>
</gene>
<evidence type="ECO:0000256" key="1">
    <source>
        <dbReference type="ARBA" id="ARBA00022703"/>
    </source>
</evidence>
<dbReference type="PANTHER" id="PTHR12758:SF19">
    <property type="entry name" value="APOPTOSIS INHIBITOR 5"/>
    <property type="match status" value="1"/>
</dbReference>
<dbReference type="GO" id="GO:0005634">
    <property type="term" value="C:nucleus"/>
    <property type="evidence" value="ECO:0007669"/>
    <property type="project" value="TreeGrafter"/>
</dbReference>
<dbReference type="Pfam" id="PF05918">
    <property type="entry name" value="API5"/>
    <property type="match status" value="1"/>
</dbReference>
<dbReference type="InterPro" id="IPR008383">
    <property type="entry name" value="API5"/>
</dbReference>
<dbReference type="Gramene" id="PRQ19479">
    <property type="protein sequence ID" value="PRQ19479"/>
    <property type="gene ID" value="RchiOBHm_Chr7g0217661"/>
</dbReference>
<protein>
    <submittedName>
        <fullName evidence="2">Putative apoptosis inhibitory 5</fullName>
    </submittedName>
</protein>
<dbReference type="PANTHER" id="PTHR12758">
    <property type="entry name" value="APOPTOSIS INHIBITOR 5-RELATED"/>
    <property type="match status" value="1"/>
</dbReference>
<organism evidence="2 3">
    <name type="scientific">Rosa chinensis</name>
    <name type="common">China rose</name>
    <dbReference type="NCBI Taxonomy" id="74649"/>
    <lineage>
        <taxon>Eukaryota</taxon>
        <taxon>Viridiplantae</taxon>
        <taxon>Streptophyta</taxon>
        <taxon>Embryophyta</taxon>
        <taxon>Tracheophyta</taxon>
        <taxon>Spermatophyta</taxon>
        <taxon>Magnoliopsida</taxon>
        <taxon>eudicotyledons</taxon>
        <taxon>Gunneridae</taxon>
        <taxon>Pentapetalae</taxon>
        <taxon>rosids</taxon>
        <taxon>fabids</taxon>
        <taxon>Rosales</taxon>
        <taxon>Rosaceae</taxon>
        <taxon>Rosoideae</taxon>
        <taxon>Rosoideae incertae sedis</taxon>
        <taxon>Rosa</taxon>
    </lineage>
</organism>